<sequence length="164" mass="19274">MSHFIHSLKQKILLFDSLKSPHKMGDVIEVKKKLYLVIGIENFKIYGRELTIWYTVQDLEEYDFISVKPKHSTCQLEKLSVLYEYDDQRFEDLQPGRTVPHGGKQYKIIEHLHIAVNGAKIKLQFLASPIVPVDRKQVRLKYFTEKRKQLKIGLLDLYKTVEGE</sequence>
<organism evidence="1 2">
    <name type="scientific">Bacillus pseudomycoides</name>
    <dbReference type="NCBI Taxonomy" id="64104"/>
    <lineage>
        <taxon>Bacteria</taxon>
        <taxon>Bacillati</taxon>
        <taxon>Bacillota</taxon>
        <taxon>Bacilli</taxon>
        <taxon>Bacillales</taxon>
        <taxon>Bacillaceae</taxon>
        <taxon>Bacillus</taxon>
        <taxon>Bacillus cereus group</taxon>
    </lineage>
</organism>
<protein>
    <submittedName>
        <fullName evidence="1">LacI family transcriptional regulator</fullName>
    </submittedName>
</protein>
<proteinExistence type="predicted"/>
<dbReference type="AlphaFoldDB" id="A0ABD6TDE0"/>
<comment type="caution">
    <text evidence="1">The sequence shown here is derived from an EMBL/GenBank/DDBJ whole genome shotgun (WGS) entry which is preliminary data.</text>
</comment>
<accession>A0ABD6TDE0</accession>
<evidence type="ECO:0000313" key="2">
    <source>
        <dbReference type="Proteomes" id="UP000221918"/>
    </source>
</evidence>
<gene>
    <name evidence="1" type="ORF">COF81_02200</name>
</gene>
<evidence type="ECO:0000313" key="1">
    <source>
        <dbReference type="EMBL" id="PHF04244.1"/>
    </source>
</evidence>
<reference evidence="1 2" key="1">
    <citation type="submission" date="2017-09" db="EMBL/GenBank/DDBJ databases">
        <title>Large-scale bioinformatics analysis of Bacillus genomes uncovers conserved roles of natural products in bacterial physiology.</title>
        <authorList>
            <consortium name="Agbiome Team Llc"/>
            <person name="Bleich R.M."/>
            <person name="Grubbs K.J."/>
            <person name="Santa Maria K.C."/>
            <person name="Allen S.E."/>
            <person name="Farag S."/>
            <person name="Shank E.A."/>
            <person name="Bowers A."/>
        </authorList>
    </citation>
    <scope>NUCLEOTIDE SEQUENCE [LARGE SCALE GENOMIC DNA]</scope>
    <source>
        <strain evidence="1 2">AFS037265</strain>
    </source>
</reference>
<dbReference type="Proteomes" id="UP000221918">
    <property type="component" value="Unassembled WGS sequence"/>
</dbReference>
<dbReference type="EMBL" id="NUTL01000011">
    <property type="protein sequence ID" value="PHF04244.1"/>
    <property type="molecule type" value="Genomic_DNA"/>
</dbReference>
<dbReference type="RefSeq" id="WP_098802707.1">
    <property type="nucleotide sequence ID" value="NZ_NUTL01000011.1"/>
</dbReference>
<name>A0ABD6TDE0_9BACI</name>